<proteinExistence type="predicted"/>
<evidence type="ECO:0000313" key="5">
    <source>
        <dbReference type="Proteomes" id="UP001152747"/>
    </source>
</evidence>
<feature type="compositionally biased region" description="Basic and acidic residues" evidence="2">
    <location>
        <begin position="355"/>
        <end position="367"/>
    </location>
</feature>
<feature type="region of interest" description="Disordered" evidence="2">
    <location>
        <begin position="752"/>
        <end position="799"/>
    </location>
</feature>
<dbReference type="SUPFAM" id="SSF74924">
    <property type="entry name" value="Cap-Gly domain"/>
    <property type="match status" value="1"/>
</dbReference>
<feature type="domain" description="CAP-Gly" evidence="3">
    <location>
        <begin position="40"/>
        <end position="82"/>
    </location>
</feature>
<feature type="coiled-coil region" evidence="1">
    <location>
        <begin position="614"/>
        <end position="684"/>
    </location>
</feature>
<sequence>MNKSHLGNTEDPQKDLVTSNDIEKLVDVLNVGKGFLRYVGAIHGKEGLFCGIELLEPNGKHDGSFQGISYFIATPQHGIFAPVFRVTLDADERRNNLPKVNAEQKLSRSALPALNLRNSFTESCSDGQPKPISDPMTTSVYSKPINIPQRRPTTEMEMSMFSDMMDGSMFSNGSWSDIADSMITSNCTFTVRKCPQIPADDDGDLMSAPMVQSVLNIDREALRREEQLQTSMVLPESRIGVEFLPVIEDENELETPLVEVKSFEKEVETPQVEIAPPQPEIAQVPDVPKASNESKIVEEKKEVKPAVKKVEKTPPAPAPMKKQIIVEPAAPKFPVKPKAPTKHQIMMEQLKASIEAEKNKPKKEVKSRVSIIPPSTPQDENASPRKPTITKKLPPAPIVAPPIERPKKERKPLYTAPPPKAKIEPPKKVTAPSQIATTSGFPTSSFAGARKTSSISGSEKDKPVTVTRTSKATSAAKKVLPTKKTIAEKEKLRRLQKSATATEALIIVLRNLEKQYETRMNEMNLANDEKSKQVEILNSKITEEKQRLETEIEKLNNSNQQVIRGNAKQIEELKERHELQLLEKSKEYDRNIEDERARREAEAIAMSSRHQKVVACLDEKIGEAEKLCEELKNDKKNLQAALANDCDHRNQMLTKEISSLQTALEMKSAEMKELRQKNQNLSLQVDEIPLKELEISKWRHKANEYKQMLDQKINGEKILVLQIEEMRRKQHQDEEEKDAMRKSFDLYQYRLENGEDPNQNIGTPTKVQFRSKSSASGTRPPSMNTIGEQRMSTTSDYDRDSMTRSTISMYMSQVRLPENHAEDVIYAPDEIISSRDGSICQRLAIAIENNGEPMIQSESSDHSDSGIGIVM</sequence>
<dbReference type="InterPro" id="IPR036859">
    <property type="entry name" value="CAP-Gly_dom_sf"/>
</dbReference>
<reference evidence="4" key="1">
    <citation type="submission" date="2022-11" db="EMBL/GenBank/DDBJ databases">
        <authorList>
            <person name="Kikuchi T."/>
        </authorList>
    </citation>
    <scope>NUCLEOTIDE SEQUENCE</scope>
    <source>
        <strain evidence="4">PS1010</strain>
    </source>
</reference>
<dbReference type="Gene3D" id="2.30.30.190">
    <property type="entry name" value="CAP Gly-rich-like domain"/>
    <property type="match status" value="1"/>
</dbReference>
<evidence type="ECO:0000256" key="2">
    <source>
        <dbReference type="SAM" id="MobiDB-lite"/>
    </source>
</evidence>
<dbReference type="PANTHER" id="PTHR18916">
    <property type="entry name" value="DYNACTIN 1-RELATED MICROTUBULE-BINDING"/>
    <property type="match status" value="1"/>
</dbReference>
<dbReference type="PROSITE" id="PS50245">
    <property type="entry name" value="CAP_GLY_2"/>
    <property type="match status" value="1"/>
</dbReference>
<dbReference type="Pfam" id="PF01302">
    <property type="entry name" value="CAP_GLY"/>
    <property type="match status" value="1"/>
</dbReference>
<dbReference type="InterPro" id="IPR000938">
    <property type="entry name" value="CAP-Gly_domain"/>
</dbReference>
<feature type="compositionally biased region" description="Polar residues" evidence="2">
    <location>
        <begin position="756"/>
        <end position="795"/>
    </location>
</feature>
<dbReference type="SMART" id="SM01052">
    <property type="entry name" value="CAP_GLY"/>
    <property type="match status" value="1"/>
</dbReference>
<evidence type="ECO:0000313" key="4">
    <source>
        <dbReference type="EMBL" id="CAI5446122.1"/>
    </source>
</evidence>
<feature type="coiled-coil region" evidence="1">
    <location>
        <begin position="509"/>
        <end position="587"/>
    </location>
</feature>
<keyword evidence="1" id="KW-0175">Coiled coil</keyword>
<dbReference type="OrthoDB" id="2130750at2759"/>
<dbReference type="Proteomes" id="UP001152747">
    <property type="component" value="Unassembled WGS sequence"/>
</dbReference>
<protein>
    <recommendedName>
        <fullName evidence="3">CAP-Gly domain-containing protein</fullName>
    </recommendedName>
</protein>
<dbReference type="EMBL" id="CANHGI010000003">
    <property type="protein sequence ID" value="CAI5446122.1"/>
    <property type="molecule type" value="Genomic_DNA"/>
</dbReference>
<comment type="caution">
    <text evidence="4">The sequence shown here is derived from an EMBL/GenBank/DDBJ whole genome shotgun (WGS) entry which is preliminary data.</text>
</comment>
<keyword evidence="5" id="KW-1185">Reference proteome</keyword>
<dbReference type="AlphaFoldDB" id="A0A9P1N061"/>
<organism evidence="4 5">
    <name type="scientific">Caenorhabditis angaria</name>
    <dbReference type="NCBI Taxonomy" id="860376"/>
    <lineage>
        <taxon>Eukaryota</taxon>
        <taxon>Metazoa</taxon>
        <taxon>Ecdysozoa</taxon>
        <taxon>Nematoda</taxon>
        <taxon>Chromadorea</taxon>
        <taxon>Rhabditida</taxon>
        <taxon>Rhabditina</taxon>
        <taxon>Rhabditomorpha</taxon>
        <taxon>Rhabditoidea</taxon>
        <taxon>Rhabditidae</taxon>
        <taxon>Peloderinae</taxon>
        <taxon>Caenorhabditis</taxon>
    </lineage>
</organism>
<dbReference type="PROSITE" id="PS00845">
    <property type="entry name" value="CAP_GLY_1"/>
    <property type="match status" value="1"/>
</dbReference>
<feature type="compositionally biased region" description="Polar residues" evidence="2">
    <location>
        <begin position="431"/>
        <end position="457"/>
    </location>
</feature>
<evidence type="ECO:0000259" key="3">
    <source>
        <dbReference type="PROSITE" id="PS50245"/>
    </source>
</evidence>
<evidence type="ECO:0000256" key="1">
    <source>
        <dbReference type="SAM" id="Coils"/>
    </source>
</evidence>
<name>A0A9P1N061_9PELO</name>
<feature type="region of interest" description="Disordered" evidence="2">
    <location>
        <begin position="122"/>
        <end position="144"/>
    </location>
</feature>
<feature type="region of interest" description="Disordered" evidence="2">
    <location>
        <begin position="355"/>
        <end position="476"/>
    </location>
</feature>
<accession>A0A9P1N061</accession>
<gene>
    <name evidence="4" type="ORF">CAMP_LOCUS8759</name>
</gene>